<feature type="compositionally biased region" description="Basic and acidic residues" evidence="1">
    <location>
        <begin position="80"/>
        <end position="93"/>
    </location>
</feature>
<sequence>MVVCLQLPVLVISRTPLCSVDPEVRRIAPSLPPLPHVIPDVLMMVVMFVRSQLPPLRRVVCRFGGEGISTHGTGQQEGANEAHKQLHHAGERKRGQRSKG</sequence>
<organism evidence="2">
    <name type="scientific">Vitrella brassicaformis</name>
    <dbReference type="NCBI Taxonomy" id="1169539"/>
    <lineage>
        <taxon>Eukaryota</taxon>
        <taxon>Sar</taxon>
        <taxon>Alveolata</taxon>
        <taxon>Colpodellida</taxon>
        <taxon>Vitrellaceae</taxon>
        <taxon>Vitrella</taxon>
    </lineage>
</organism>
<dbReference type="AlphaFoldDB" id="A0A7S1P4C2"/>
<proteinExistence type="predicted"/>
<feature type="region of interest" description="Disordered" evidence="1">
    <location>
        <begin position="69"/>
        <end position="100"/>
    </location>
</feature>
<protein>
    <submittedName>
        <fullName evidence="2">Uncharacterized protein</fullName>
    </submittedName>
</protein>
<reference evidence="2" key="1">
    <citation type="submission" date="2021-01" db="EMBL/GenBank/DDBJ databases">
        <authorList>
            <person name="Corre E."/>
            <person name="Pelletier E."/>
            <person name="Niang G."/>
            <person name="Scheremetjew M."/>
            <person name="Finn R."/>
            <person name="Kale V."/>
            <person name="Holt S."/>
            <person name="Cochrane G."/>
            <person name="Meng A."/>
            <person name="Brown T."/>
            <person name="Cohen L."/>
        </authorList>
    </citation>
    <scope>NUCLEOTIDE SEQUENCE</scope>
    <source>
        <strain evidence="2">CCMP3346</strain>
    </source>
</reference>
<evidence type="ECO:0000256" key="1">
    <source>
        <dbReference type="SAM" id="MobiDB-lite"/>
    </source>
</evidence>
<dbReference type="EMBL" id="HBGB01019440">
    <property type="protein sequence ID" value="CAD9056186.1"/>
    <property type="molecule type" value="Transcribed_RNA"/>
</dbReference>
<name>A0A7S1P4C2_9ALVE</name>
<gene>
    <name evidence="2" type="ORF">VBRA1451_LOCUS11251</name>
</gene>
<evidence type="ECO:0000313" key="2">
    <source>
        <dbReference type="EMBL" id="CAD9056186.1"/>
    </source>
</evidence>
<accession>A0A7S1P4C2</accession>